<evidence type="ECO:0000256" key="2">
    <source>
        <dbReference type="ARBA" id="ARBA00023125"/>
    </source>
</evidence>
<dbReference type="AlphaFoldDB" id="A0A1X1EMY9"/>
<sequence length="316" mass="35204">MGQTAIASFIDSSNTSRTFTLKSGKTATFARQLIPHGDIEQKTYVDPQVNGRDQATLTEESVKDITRTIGLQQFFPAIGRLKDGRIEIMDGSRRRAACLFADASLEVLVTTDELDISDARQLAADIQTAREHNLRELGLRFAIMHENGMSKSEIAKAEGISNAKVTRAFQAASVPAELIALFPVVSELTLPDYQLLLDVTDNAKAESVEISDLAEQVRTMMSVNRDDSMTTDEQKTEILSYFRSAKRNLVPKKPKPLITEKLADFEDRNLLARRKVNAEKRSVSYEFVRLPKDTVDKIEAAIKQVLESVKGAKLRD</sequence>
<protein>
    <submittedName>
        <fullName evidence="4">Chromosome partitioning protein ParB</fullName>
    </submittedName>
</protein>
<keyword evidence="2" id="KW-0238">DNA-binding</keyword>
<dbReference type="OrthoDB" id="5719994at2"/>
<dbReference type="PANTHER" id="PTHR38973">
    <property type="entry name" value="PLASMID PARTITIONING CONTROL PROTEIN-RELATED"/>
    <property type="match status" value="1"/>
</dbReference>
<gene>
    <name evidence="4" type="ORF">HA50_20850</name>
</gene>
<keyword evidence="5" id="KW-1185">Reference proteome</keyword>
<dbReference type="RefSeq" id="WP_084880109.1">
    <property type="nucleotide sequence ID" value="NZ_JAGGMY010000006.1"/>
</dbReference>
<proteinExistence type="inferred from homology"/>
<dbReference type="Gene3D" id="1.10.10.2830">
    <property type="match status" value="1"/>
</dbReference>
<evidence type="ECO:0000313" key="5">
    <source>
        <dbReference type="Proteomes" id="UP000193749"/>
    </source>
</evidence>
<dbReference type="Proteomes" id="UP000193749">
    <property type="component" value="Unassembled WGS sequence"/>
</dbReference>
<dbReference type="InterPro" id="IPR004437">
    <property type="entry name" value="ParB/RepB/Spo0J"/>
</dbReference>
<dbReference type="NCBIfam" id="TIGR00180">
    <property type="entry name" value="parB_part"/>
    <property type="match status" value="1"/>
</dbReference>
<dbReference type="SMART" id="SM00470">
    <property type="entry name" value="ParB"/>
    <property type="match status" value="1"/>
</dbReference>
<accession>A0A1X1EMY9</accession>
<comment type="caution">
    <text evidence="4">The sequence shown here is derived from an EMBL/GenBank/DDBJ whole genome shotgun (WGS) entry which is preliminary data.</text>
</comment>
<dbReference type="GO" id="GO:0003677">
    <property type="term" value="F:DNA binding"/>
    <property type="evidence" value="ECO:0007669"/>
    <property type="project" value="UniProtKB-KW"/>
</dbReference>
<dbReference type="InterPro" id="IPR014884">
    <property type="entry name" value="ParB_fam_C"/>
</dbReference>
<comment type="similarity">
    <text evidence="1">Belongs to the ParB family.</text>
</comment>
<dbReference type="CDD" id="cd16394">
    <property type="entry name" value="sopB_N"/>
    <property type="match status" value="1"/>
</dbReference>
<dbReference type="STRING" id="55209.HA50_20850"/>
<evidence type="ECO:0000259" key="3">
    <source>
        <dbReference type="SMART" id="SM00470"/>
    </source>
</evidence>
<dbReference type="Pfam" id="PF08775">
    <property type="entry name" value="ParB"/>
    <property type="match status" value="1"/>
</dbReference>
<feature type="domain" description="ParB-like N-terminal" evidence="3">
    <location>
        <begin position="43"/>
        <end position="126"/>
    </location>
</feature>
<dbReference type="EMBL" id="MLJI01000002">
    <property type="protein sequence ID" value="ORM90269.1"/>
    <property type="molecule type" value="Genomic_DNA"/>
</dbReference>
<dbReference type="InterPro" id="IPR003115">
    <property type="entry name" value="ParB_N"/>
</dbReference>
<evidence type="ECO:0000256" key="1">
    <source>
        <dbReference type="ARBA" id="ARBA00006295"/>
    </source>
</evidence>
<organism evidence="4 5">
    <name type="scientific">Pantoea cypripedii</name>
    <name type="common">Pectobacterium cypripedii</name>
    <name type="synonym">Erwinia cypripedii</name>
    <dbReference type="NCBI Taxonomy" id="55209"/>
    <lineage>
        <taxon>Bacteria</taxon>
        <taxon>Pseudomonadati</taxon>
        <taxon>Pseudomonadota</taxon>
        <taxon>Gammaproteobacteria</taxon>
        <taxon>Enterobacterales</taxon>
        <taxon>Erwiniaceae</taxon>
        <taxon>Pantoea</taxon>
    </lineage>
</organism>
<name>A0A1X1EMY9_PANCY</name>
<reference evidence="4 5" key="1">
    <citation type="journal article" date="2017" name="Antonie Van Leeuwenhoek">
        <title>Phylogenomic resolution of the bacterial genus Pantoea and its relationship with Erwinia and Tatumella.</title>
        <authorList>
            <person name="Palmer M."/>
            <person name="Steenkamp E.T."/>
            <person name="Coetzee M.P."/>
            <person name="Chan W.Y."/>
            <person name="van Zyl E."/>
            <person name="De Maayer P."/>
            <person name="Coutinho T.A."/>
            <person name="Blom J."/>
            <person name="Smits T.H."/>
            <person name="Duffy B."/>
            <person name="Venter S.N."/>
        </authorList>
    </citation>
    <scope>NUCLEOTIDE SEQUENCE [LARGE SCALE GENOMIC DNA]</scope>
    <source>
        <strain evidence="4 5">LMG 2657</strain>
    </source>
</reference>
<evidence type="ECO:0000313" key="4">
    <source>
        <dbReference type="EMBL" id="ORM90269.1"/>
    </source>
</evidence>
<dbReference type="PANTHER" id="PTHR38973:SF1">
    <property type="entry name" value="PLASMID PARTITION PROTEIN B"/>
    <property type="match status" value="1"/>
</dbReference>